<dbReference type="EMBL" id="HBHW01034898">
    <property type="protein sequence ID" value="CAE0058784.1"/>
    <property type="molecule type" value="Transcribed_RNA"/>
</dbReference>
<sequence length="175" mass="19498">MNVQNVGISDLLYLTHVRGEPFTKSCGSDFVSVHLDKPISFYFLQTLLPYSFDHTVRQAASSAEVHNPIDVIIFSSVEENHISSLGMTKDAFRSVSSLLNPFYNTPQILHLLCVISVLKLVETEETGSSIEHEKRLKPISDEQQHSNLAAAVSVPGKVERNRRQGQTLRNSSQCS</sequence>
<accession>A0A7S3EJM7</accession>
<protein>
    <submittedName>
        <fullName evidence="2">Uncharacterized protein</fullName>
    </submittedName>
</protein>
<dbReference type="AlphaFoldDB" id="A0A7S3EJM7"/>
<feature type="compositionally biased region" description="Polar residues" evidence="1">
    <location>
        <begin position="164"/>
        <end position="175"/>
    </location>
</feature>
<feature type="compositionally biased region" description="Basic and acidic residues" evidence="1">
    <location>
        <begin position="130"/>
        <end position="144"/>
    </location>
</feature>
<gene>
    <name evidence="2" type="ORF">RMAR00112_LOCUS26849</name>
</gene>
<feature type="region of interest" description="Disordered" evidence="1">
    <location>
        <begin position="130"/>
        <end position="175"/>
    </location>
</feature>
<name>A0A7S3EJM7_9RHOD</name>
<proteinExistence type="predicted"/>
<evidence type="ECO:0000256" key="1">
    <source>
        <dbReference type="SAM" id="MobiDB-lite"/>
    </source>
</evidence>
<evidence type="ECO:0000313" key="2">
    <source>
        <dbReference type="EMBL" id="CAE0058784.1"/>
    </source>
</evidence>
<organism evidence="2">
    <name type="scientific">Rhodosorus marinus</name>
    <dbReference type="NCBI Taxonomy" id="101924"/>
    <lineage>
        <taxon>Eukaryota</taxon>
        <taxon>Rhodophyta</taxon>
        <taxon>Stylonematophyceae</taxon>
        <taxon>Stylonematales</taxon>
        <taxon>Stylonemataceae</taxon>
        <taxon>Rhodosorus</taxon>
    </lineage>
</organism>
<reference evidence="2" key="1">
    <citation type="submission" date="2021-01" db="EMBL/GenBank/DDBJ databases">
        <authorList>
            <person name="Corre E."/>
            <person name="Pelletier E."/>
            <person name="Niang G."/>
            <person name="Scheremetjew M."/>
            <person name="Finn R."/>
            <person name="Kale V."/>
            <person name="Holt S."/>
            <person name="Cochrane G."/>
            <person name="Meng A."/>
            <person name="Brown T."/>
            <person name="Cohen L."/>
        </authorList>
    </citation>
    <scope>NUCLEOTIDE SEQUENCE</scope>
    <source>
        <strain evidence="2">CCMP 769</strain>
    </source>
</reference>